<dbReference type="InterPro" id="IPR011004">
    <property type="entry name" value="Trimer_LpxA-like_sf"/>
</dbReference>
<sequence>MTSAAVALWIPAACAVVTASMTIYYLRQLCVLQEERSRATKKDHPGVTAAAPTKCVKLCELTVDEVPLVLRPSYYFSHRHDFKHRELFHNATNVFDVLDGLHAYCEQWICDYTPETASKAMTTTKGGKVGSVALTSVDPAIANGCTLLNYETNKSRRLCIEEGVRIMGGVLDVTDGSIFLGKNVVIEPNVYIKGPAIIGDGTVLRHGAYLRGDVVIGKDCVIRCEMKHSARIHPSILSHATLGYCGDSLCGYKSHFANQVSTANLNLLSTDTICIDVLNVRYDTGQRKIGVVLGDFSQLGCNAATDPCTLIGLNTAVYPLTRVNKGFYGPNEILKNKPMEHGVVERTKLRVTGTDV</sequence>
<dbReference type="PANTHER" id="PTHR43584:SF8">
    <property type="entry name" value="N-ACETYLMURAMATE ALPHA-1-PHOSPHATE URIDYLYLTRANSFERASE"/>
    <property type="match status" value="1"/>
</dbReference>
<dbReference type="Gene3D" id="2.160.10.10">
    <property type="entry name" value="Hexapeptide repeat proteins"/>
    <property type="match status" value="1"/>
</dbReference>
<evidence type="ECO:0000313" key="8">
    <source>
        <dbReference type="Proteomes" id="UP000332933"/>
    </source>
</evidence>
<dbReference type="GO" id="GO:0016746">
    <property type="term" value="F:acyltransferase activity"/>
    <property type="evidence" value="ECO:0007669"/>
    <property type="project" value="UniProtKB-KW"/>
</dbReference>
<accession>A0A485L5K9</accession>
<dbReference type="InterPro" id="IPR050065">
    <property type="entry name" value="GlmU-like"/>
</dbReference>
<comment type="similarity">
    <text evidence="1">In the C-terminal section; belongs to the transferase hexapeptide repeat family.</text>
</comment>
<evidence type="ECO:0000313" key="7">
    <source>
        <dbReference type="EMBL" id="VFT93274.1"/>
    </source>
</evidence>
<dbReference type="Pfam" id="PF00132">
    <property type="entry name" value="Hexapep"/>
    <property type="match status" value="1"/>
</dbReference>
<reference evidence="7 8" key="1">
    <citation type="submission" date="2019-03" db="EMBL/GenBank/DDBJ databases">
        <authorList>
            <person name="Gaulin E."/>
            <person name="Dumas B."/>
        </authorList>
    </citation>
    <scope>NUCLEOTIDE SEQUENCE [LARGE SCALE GENOMIC DNA]</scope>
    <source>
        <strain evidence="7">CBS 568.67</strain>
    </source>
</reference>
<evidence type="ECO:0000256" key="1">
    <source>
        <dbReference type="ARBA" id="ARBA00007707"/>
    </source>
</evidence>
<gene>
    <name evidence="7" type="primary">Aste57867_16500</name>
    <name evidence="6" type="ORF">As57867_016443</name>
    <name evidence="7" type="ORF">ASTE57867_16500</name>
</gene>
<reference evidence="6" key="2">
    <citation type="submission" date="2019-06" db="EMBL/GenBank/DDBJ databases">
        <title>Genomics analysis of Aphanomyces spp. identifies a new class of oomycete effector associated with host adaptation.</title>
        <authorList>
            <person name="Gaulin E."/>
        </authorList>
    </citation>
    <scope>NUCLEOTIDE SEQUENCE</scope>
    <source>
        <strain evidence="6">CBS 578.67</strain>
    </source>
</reference>
<feature type="signal peptide" evidence="5">
    <location>
        <begin position="1"/>
        <end position="19"/>
    </location>
</feature>
<keyword evidence="3" id="KW-0808">Transferase</keyword>
<dbReference type="EMBL" id="VJMH01005886">
    <property type="protein sequence ID" value="KAF0692424.1"/>
    <property type="molecule type" value="Genomic_DNA"/>
</dbReference>
<keyword evidence="8" id="KW-1185">Reference proteome</keyword>
<feature type="chain" id="PRO_5036355536" evidence="5">
    <location>
        <begin position="20"/>
        <end position="356"/>
    </location>
</feature>
<evidence type="ECO:0000313" key="6">
    <source>
        <dbReference type="EMBL" id="KAF0692424.1"/>
    </source>
</evidence>
<protein>
    <submittedName>
        <fullName evidence="7">Aste57867_16500 protein</fullName>
    </submittedName>
</protein>
<dbReference type="InterPro" id="IPR001451">
    <property type="entry name" value="Hexapep"/>
</dbReference>
<dbReference type="AlphaFoldDB" id="A0A485L5K9"/>
<name>A0A485L5K9_9STRA</name>
<dbReference type="GO" id="GO:0016779">
    <property type="term" value="F:nucleotidyltransferase activity"/>
    <property type="evidence" value="ECO:0007669"/>
    <property type="project" value="UniProtKB-ARBA"/>
</dbReference>
<dbReference type="OrthoDB" id="57945at2759"/>
<comment type="similarity">
    <text evidence="2">In the N-terminal section; belongs to the N-acetylglucosamine-1-phosphate uridyltransferase family.</text>
</comment>
<dbReference type="PANTHER" id="PTHR43584">
    <property type="entry name" value="NUCLEOTIDYL TRANSFERASE"/>
    <property type="match status" value="1"/>
</dbReference>
<organism evidence="7 8">
    <name type="scientific">Aphanomyces stellatus</name>
    <dbReference type="NCBI Taxonomy" id="120398"/>
    <lineage>
        <taxon>Eukaryota</taxon>
        <taxon>Sar</taxon>
        <taxon>Stramenopiles</taxon>
        <taxon>Oomycota</taxon>
        <taxon>Saprolegniomycetes</taxon>
        <taxon>Saprolegniales</taxon>
        <taxon>Verrucalvaceae</taxon>
        <taxon>Aphanomyces</taxon>
    </lineage>
</organism>
<keyword evidence="5" id="KW-0732">Signal</keyword>
<keyword evidence="4" id="KW-0012">Acyltransferase</keyword>
<evidence type="ECO:0000256" key="4">
    <source>
        <dbReference type="ARBA" id="ARBA00023315"/>
    </source>
</evidence>
<proteinExistence type="inferred from homology"/>
<evidence type="ECO:0000256" key="5">
    <source>
        <dbReference type="SAM" id="SignalP"/>
    </source>
</evidence>
<dbReference type="EMBL" id="CAADRA010005907">
    <property type="protein sequence ID" value="VFT93274.1"/>
    <property type="molecule type" value="Genomic_DNA"/>
</dbReference>
<dbReference type="SUPFAM" id="SSF51161">
    <property type="entry name" value="Trimeric LpxA-like enzymes"/>
    <property type="match status" value="1"/>
</dbReference>
<dbReference type="Proteomes" id="UP000332933">
    <property type="component" value="Unassembled WGS sequence"/>
</dbReference>
<evidence type="ECO:0000256" key="2">
    <source>
        <dbReference type="ARBA" id="ARBA00007947"/>
    </source>
</evidence>
<evidence type="ECO:0000256" key="3">
    <source>
        <dbReference type="ARBA" id="ARBA00022679"/>
    </source>
</evidence>